<evidence type="ECO:0000256" key="5">
    <source>
        <dbReference type="ARBA" id="ARBA00023004"/>
    </source>
</evidence>
<dbReference type="GO" id="GO:0051538">
    <property type="term" value="F:3 iron, 4 sulfur cluster binding"/>
    <property type="evidence" value="ECO:0007669"/>
    <property type="project" value="UniProtKB-KW"/>
</dbReference>
<keyword evidence="5" id="KW-0408">Iron</keyword>
<dbReference type="RefSeq" id="WP_085074388.1">
    <property type="nucleotide sequence ID" value="NZ_BLKU01000005.1"/>
</dbReference>
<protein>
    <submittedName>
        <fullName evidence="9">Ferredoxin</fullName>
    </submittedName>
</protein>
<dbReference type="PANTHER" id="PTHR36923">
    <property type="entry name" value="FERREDOXIN"/>
    <property type="match status" value="1"/>
</dbReference>
<gene>
    <name evidence="9" type="ORF">I2456_00525</name>
    <name evidence="8" type="ORF">MKUB_30270</name>
</gene>
<evidence type="ECO:0000256" key="3">
    <source>
        <dbReference type="ARBA" id="ARBA00022723"/>
    </source>
</evidence>
<keyword evidence="4" id="KW-0249">Electron transport</keyword>
<evidence type="ECO:0000256" key="2">
    <source>
        <dbReference type="ARBA" id="ARBA00022448"/>
    </source>
</evidence>
<dbReference type="GO" id="GO:0046872">
    <property type="term" value="F:metal ion binding"/>
    <property type="evidence" value="ECO:0007669"/>
    <property type="project" value="UniProtKB-KW"/>
</dbReference>
<keyword evidence="10" id="KW-1185">Reference proteome</keyword>
<dbReference type="Gene3D" id="3.30.70.20">
    <property type="match status" value="1"/>
</dbReference>
<sequence length="69" mass="7651">MFRLHVDPNRCQGHGVCLDEAPAQFVFDDDTTQARSTGQPLPDSAHSHYQDIADLCPTAAITLIEQEKQ</sequence>
<proteinExistence type="predicted"/>
<name>A0AAX1J9V1_9MYCO</name>
<evidence type="ECO:0000256" key="4">
    <source>
        <dbReference type="ARBA" id="ARBA00022982"/>
    </source>
</evidence>
<reference evidence="8 10" key="1">
    <citation type="journal article" date="2019" name="Emerg. Microbes Infect.">
        <title>Comprehensive subspecies identification of 175 nontuberculous mycobacteria species based on 7547 genomic profiles.</title>
        <authorList>
            <person name="Matsumoto Y."/>
            <person name="Kinjo T."/>
            <person name="Motooka D."/>
            <person name="Nabeya D."/>
            <person name="Jung N."/>
            <person name="Uechi K."/>
            <person name="Horii T."/>
            <person name="Iida T."/>
            <person name="Fujita J."/>
            <person name="Nakamura S."/>
        </authorList>
    </citation>
    <scope>NUCLEOTIDE SEQUENCE [LARGE SCALE GENOMIC DNA]</scope>
    <source>
        <strain evidence="8 10">JCM 13573</strain>
    </source>
</reference>
<keyword evidence="6" id="KW-0411">Iron-sulfur</keyword>
<evidence type="ECO:0000313" key="11">
    <source>
        <dbReference type="Proteomes" id="UP000663583"/>
    </source>
</evidence>
<dbReference type="EMBL" id="BLKU01000005">
    <property type="protein sequence ID" value="GFG65537.1"/>
    <property type="molecule type" value="Genomic_DNA"/>
</dbReference>
<dbReference type="KEGG" id="mku:I2456_00525"/>
<dbReference type="AlphaFoldDB" id="A0AAX1J9V1"/>
<evidence type="ECO:0000313" key="9">
    <source>
        <dbReference type="EMBL" id="QPI38113.1"/>
    </source>
</evidence>
<reference evidence="9" key="3">
    <citation type="submission" date="2020-11" db="EMBL/GenBank/DDBJ databases">
        <title>Intraspecies plasmid and genomic variation of Mycobacterium kubicae revealed by the complete genome sequences of two clinical isolates.</title>
        <authorList>
            <person name="Hendrix J.R."/>
            <person name="Epperson L.E."/>
            <person name="Honda J.R."/>
            <person name="Strong M."/>
        </authorList>
    </citation>
    <scope>NUCLEOTIDE SEQUENCE</scope>
    <source>
        <strain evidence="9">JCM 13573</strain>
    </source>
</reference>
<evidence type="ECO:0000256" key="7">
    <source>
        <dbReference type="ARBA" id="ARBA00023291"/>
    </source>
</evidence>
<keyword evidence="2" id="KW-0813">Transport</keyword>
<keyword evidence="7" id="KW-0003">3Fe-4S</keyword>
<evidence type="ECO:0000313" key="10">
    <source>
        <dbReference type="Proteomes" id="UP000465306"/>
    </source>
</evidence>
<dbReference type="InterPro" id="IPR051269">
    <property type="entry name" value="Fe-S_cluster_ET"/>
</dbReference>
<comment type="cofactor">
    <cofactor evidence="1">
        <name>[3Fe-4S] cluster</name>
        <dbReference type="ChEBI" id="CHEBI:21137"/>
    </cofactor>
</comment>
<evidence type="ECO:0000313" key="8">
    <source>
        <dbReference type="EMBL" id="GFG65537.1"/>
    </source>
</evidence>
<dbReference type="Proteomes" id="UP000663583">
    <property type="component" value="Chromosome"/>
</dbReference>
<dbReference type="SUPFAM" id="SSF54862">
    <property type="entry name" value="4Fe-4S ferredoxins"/>
    <property type="match status" value="1"/>
</dbReference>
<dbReference type="Pfam" id="PF13459">
    <property type="entry name" value="Fer4_15"/>
    <property type="match status" value="1"/>
</dbReference>
<accession>A0AAX1J9V1</accession>
<organism evidence="9 11">
    <name type="scientific">Mycobacterium kubicae</name>
    <dbReference type="NCBI Taxonomy" id="120959"/>
    <lineage>
        <taxon>Bacteria</taxon>
        <taxon>Bacillati</taxon>
        <taxon>Actinomycetota</taxon>
        <taxon>Actinomycetes</taxon>
        <taxon>Mycobacteriales</taxon>
        <taxon>Mycobacteriaceae</taxon>
        <taxon>Mycobacterium</taxon>
        <taxon>Mycobacterium simiae complex</taxon>
    </lineage>
</organism>
<dbReference type="EMBL" id="CP065047">
    <property type="protein sequence ID" value="QPI38113.1"/>
    <property type="molecule type" value="Genomic_DNA"/>
</dbReference>
<evidence type="ECO:0000256" key="6">
    <source>
        <dbReference type="ARBA" id="ARBA00023014"/>
    </source>
</evidence>
<dbReference type="Proteomes" id="UP000465306">
    <property type="component" value="Unassembled WGS sequence"/>
</dbReference>
<reference evidence="8" key="2">
    <citation type="submission" date="2020-02" db="EMBL/GenBank/DDBJ databases">
        <authorList>
            <person name="Matsumoto Y."/>
            <person name="Kinjo T."/>
            <person name="Motooka D."/>
            <person name="Nabeya D."/>
            <person name="Jung N."/>
            <person name="Uechi K."/>
            <person name="Horii T."/>
            <person name="Iida T."/>
            <person name="Fujita J."/>
            <person name="Nakamura S."/>
        </authorList>
    </citation>
    <scope>NUCLEOTIDE SEQUENCE</scope>
    <source>
        <strain evidence="8">JCM 13573</strain>
    </source>
</reference>
<keyword evidence="3" id="KW-0479">Metal-binding</keyword>
<evidence type="ECO:0000256" key="1">
    <source>
        <dbReference type="ARBA" id="ARBA00001927"/>
    </source>
</evidence>
<dbReference type="PANTHER" id="PTHR36923:SF3">
    <property type="entry name" value="FERREDOXIN"/>
    <property type="match status" value="1"/>
</dbReference>